<dbReference type="STRING" id="246197.MXAN_6328"/>
<feature type="compositionally biased region" description="Basic and acidic residues" evidence="1">
    <location>
        <begin position="193"/>
        <end position="210"/>
    </location>
</feature>
<organism evidence="2 3">
    <name type="scientific">Myxococcus xanthus (strain DK1622)</name>
    <dbReference type="NCBI Taxonomy" id="246197"/>
    <lineage>
        <taxon>Bacteria</taxon>
        <taxon>Pseudomonadati</taxon>
        <taxon>Myxococcota</taxon>
        <taxon>Myxococcia</taxon>
        <taxon>Myxococcales</taxon>
        <taxon>Cystobacterineae</taxon>
        <taxon>Myxococcaceae</taxon>
        <taxon>Myxococcus</taxon>
    </lineage>
</organism>
<evidence type="ECO:0000313" key="3">
    <source>
        <dbReference type="Proteomes" id="UP000002402"/>
    </source>
</evidence>
<proteinExistence type="predicted"/>
<evidence type="ECO:0000313" key="2">
    <source>
        <dbReference type="EMBL" id="ABF92403.1"/>
    </source>
</evidence>
<dbReference type="Proteomes" id="UP000002402">
    <property type="component" value="Chromosome"/>
</dbReference>
<name>Q1CYS0_MYXXD</name>
<protein>
    <submittedName>
        <fullName evidence="2">Uncharacterized protein</fullName>
    </submittedName>
</protein>
<dbReference type="EMBL" id="CP000113">
    <property type="protein sequence ID" value="ABF92403.1"/>
    <property type="molecule type" value="Genomic_DNA"/>
</dbReference>
<dbReference type="AlphaFoldDB" id="Q1CYS0"/>
<gene>
    <name evidence="2" type="ordered locus">MXAN_6328</name>
</gene>
<keyword evidence="3" id="KW-1185">Reference proteome</keyword>
<reference evidence="2 3" key="1">
    <citation type="journal article" date="2006" name="Proc. Natl. Acad. Sci. U.S.A.">
        <title>Evolution of sensory complexity recorded in a myxobacterial genome.</title>
        <authorList>
            <person name="Goldman B.S."/>
            <person name="Nierman W.C."/>
            <person name="Kaiser D."/>
            <person name="Slater S.C."/>
            <person name="Durkin A.S."/>
            <person name="Eisen J.A."/>
            <person name="Ronning C.M."/>
            <person name="Barbazuk W.B."/>
            <person name="Blanchard M."/>
            <person name="Field C."/>
            <person name="Halling C."/>
            <person name="Hinkle G."/>
            <person name="Iartchuk O."/>
            <person name="Kim H.S."/>
            <person name="Mackenzie C."/>
            <person name="Madupu R."/>
            <person name="Miller N."/>
            <person name="Shvartsbeyn A."/>
            <person name="Sullivan S.A."/>
            <person name="Vaudin M."/>
            <person name="Wiegand R."/>
            <person name="Kaplan H.B."/>
        </authorList>
    </citation>
    <scope>NUCLEOTIDE SEQUENCE [LARGE SCALE GENOMIC DNA]</scope>
    <source>
        <strain evidence="3">DK1622</strain>
    </source>
</reference>
<evidence type="ECO:0000256" key="1">
    <source>
        <dbReference type="SAM" id="MobiDB-lite"/>
    </source>
</evidence>
<dbReference type="KEGG" id="mxa:MXAN_6328"/>
<feature type="region of interest" description="Disordered" evidence="1">
    <location>
        <begin position="187"/>
        <end position="211"/>
    </location>
</feature>
<dbReference type="HOGENOM" id="CLU_608101_0_0_7"/>
<sequence length="450" mass="50278">MRCCSWTTCPRARRAETASHRGQALFRQAEGARDSIRRGHESRQGLARGGIRLAADQHQLTPSEGHAQGALSGEQCQLLALRRQEQPRGVMAVPLRHGPESGEGLRQPDFPLVDEHGPHRSQTRGEVAPCRRVRRLRRESRGGQCGFGQVAYELRVLQHVEDFQTRGTGPVQGAHGARREVRWAQHRAQPRFQRRDLRAQARRQPAEPRRQRIRVGSEPLRARGLLVGRVQRAHVHASNTARGELHEQVLPLPSERHPCAAQRGGERGGELRAQHLLLGNGRRRQVHGLQFLLQQPCLGVEGVASQRIRDIGTRLVRFTAPQSQHREHLEHLRVSWRLGQDLGQQPLRVAVALQSEQGPRQSQPHRQVAWEVPPQGLQQGQRLTFSARVDEGVRQGQAQGGAGATLRLGTEQGQLRVAQNLTRLHLAADALQVQGGTHWRDSNDHLGAGR</sequence>
<dbReference type="EnsemblBacteria" id="ABF92403">
    <property type="protein sequence ID" value="ABF92403"/>
    <property type="gene ID" value="MXAN_6328"/>
</dbReference>
<accession>Q1CYS0</accession>